<dbReference type="InterPro" id="IPR000160">
    <property type="entry name" value="GGDEF_dom"/>
</dbReference>
<dbReference type="SUPFAM" id="SSF55073">
    <property type="entry name" value="Nucleotide cyclase"/>
    <property type="match status" value="1"/>
</dbReference>
<dbReference type="InterPro" id="IPR043128">
    <property type="entry name" value="Rev_trsase/Diguanyl_cyclase"/>
</dbReference>
<organism evidence="3 4">
    <name type="scientific">Holdemania filiformis</name>
    <dbReference type="NCBI Taxonomy" id="61171"/>
    <lineage>
        <taxon>Bacteria</taxon>
        <taxon>Bacillati</taxon>
        <taxon>Bacillota</taxon>
        <taxon>Erysipelotrichia</taxon>
        <taxon>Erysipelotrichales</taxon>
        <taxon>Erysipelotrichaceae</taxon>
        <taxon>Holdemania</taxon>
    </lineage>
</organism>
<sequence>MKKTKDRGQNRQERRLAMTKNKLVNQGAVRRVYRQIILLGMLIHVLYVALFGGLGMSGMVYYNVGSTVFYMAMLVLAFYGRYRIVVTLIHLEVCVFVIVGTLALGWDAGLSLLLIALASLIYIRPYRCSWIPYMFSALEIGVFVFLKIAWDQEGMTPAISVCLANAVYLFNAAASFTIILVSSTIFNVSSALAQGRLMRKNEILQEAASTDSLTGVLTRYGLKEQLEPLQGKPAMIALGDLDDFKRINDTYGHICGDYVLATAARLMQETAGTQVCRWGGEEFLIIMTEQPEREAQAVLTGIAEKIRSYPFSYDGYQIRITMTFGLTSGVIGPDFESLVKLADQRMYQGKRQGKDQIVS</sequence>
<evidence type="ECO:0000313" key="3">
    <source>
        <dbReference type="EMBL" id="RGR72416.1"/>
    </source>
</evidence>
<accession>A0A412FW92</accession>
<comment type="caution">
    <text evidence="3">The sequence shown here is derived from an EMBL/GenBank/DDBJ whole genome shotgun (WGS) entry which is preliminary data.</text>
</comment>
<feature type="domain" description="GGDEF" evidence="2">
    <location>
        <begin position="232"/>
        <end position="359"/>
    </location>
</feature>
<keyword evidence="1" id="KW-0472">Membrane</keyword>
<evidence type="ECO:0000259" key="2">
    <source>
        <dbReference type="PROSITE" id="PS50887"/>
    </source>
</evidence>
<feature type="transmembrane region" description="Helical" evidence="1">
    <location>
        <begin position="130"/>
        <end position="150"/>
    </location>
</feature>
<dbReference type="InterPro" id="IPR029787">
    <property type="entry name" value="Nucleotide_cyclase"/>
</dbReference>
<protein>
    <submittedName>
        <fullName evidence="3">GGDEF domain-containing protein</fullName>
    </submittedName>
</protein>
<keyword evidence="4" id="KW-1185">Reference proteome</keyword>
<reference evidence="3 4" key="1">
    <citation type="submission" date="2018-08" db="EMBL/GenBank/DDBJ databases">
        <title>A genome reference for cultivated species of the human gut microbiota.</title>
        <authorList>
            <person name="Zou Y."/>
            <person name="Xue W."/>
            <person name="Luo G."/>
        </authorList>
    </citation>
    <scope>NUCLEOTIDE SEQUENCE [LARGE SCALE GENOMIC DNA]</scope>
    <source>
        <strain evidence="3 4">AF24-29</strain>
    </source>
</reference>
<dbReference type="Pfam" id="PF00990">
    <property type="entry name" value="GGDEF"/>
    <property type="match status" value="1"/>
</dbReference>
<keyword evidence="1" id="KW-1133">Transmembrane helix</keyword>
<dbReference type="InterPro" id="IPR050469">
    <property type="entry name" value="Diguanylate_Cyclase"/>
</dbReference>
<dbReference type="PANTHER" id="PTHR45138:SF9">
    <property type="entry name" value="DIGUANYLATE CYCLASE DGCM-RELATED"/>
    <property type="match status" value="1"/>
</dbReference>
<dbReference type="Gene3D" id="3.30.70.270">
    <property type="match status" value="1"/>
</dbReference>
<evidence type="ECO:0000313" key="4">
    <source>
        <dbReference type="Proteomes" id="UP000284178"/>
    </source>
</evidence>
<gene>
    <name evidence="3" type="ORF">DWY25_12245</name>
</gene>
<dbReference type="CDD" id="cd01949">
    <property type="entry name" value="GGDEF"/>
    <property type="match status" value="1"/>
</dbReference>
<feature type="transmembrane region" description="Helical" evidence="1">
    <location>
        <begin position="170"/>
        <end position="193"/>
    </location>
</feature>
<dbReference type="EMBL" id="QRUP01000015">
    <property type="protein sequence ID" value="RGR72416.1"/>
    <property type="molecule type" value="Genomic_DNA"/>
</dbReference>
<dbReference type="PANTHER" id="PTHR45138">
    <property type="entry name" value="REGULATORY COMPONENTS OF SENSORY TRANSDUCTION SYSTEM"/>
    <property type="match status" value="1"/>
</dbReference>
<dbReference type="AlphaFoldDB" id="A0A412FW92"/>
<feature type="transmembrane region" description="Helical" evidence="1">
    <location>
        <begin position="60"/>
        <end position="79"/>
    </location>
</feature>
<dbReference type="Proteomes" id="UP000284178">
    <property type="component" value="Unassembled WGS sequence"/>
</dbReference>
<proteinExistence type="predicted"/>
<evidence type="ECO:0000256" key="1">
    <source>
        <dbReference type="SAM" id="Phobius"/>
    </source>
</evidence>
<name>A0A412FW92_9FIRM</name>
<keyword evidence="1" id="KW-0812">Transmembrane</keyword>
<dbReference type="GO" id="GO:0052621">
    <property type="term" value="F:diguanylate cyclase activity"/>
    <property type="evidence" value="ECO:0007669"/>
    <property type="project" value="TreeGrafter"/>
</dbReference>
<dbReference type="NCBIfam" id="TIGR00254">
    <property type="entry name" value="GGDEF"/>
    <property type="match status" value="1"/>
</dbReference>
<dbReference type="PROSITE" id="PS50887">
    <property type="entry name" value="GGDEF"/>
    <property type="match status" value="1"/>
</dbReference>
<dbReference type="SMART" id="SM00267">
    <property type="entry name" value="GGDEF"/>
    <property type="match status" value="1"/>
</dbReference>
<feature type="transmembrane region" description="Helical" evidence="1">
    <location>
        <begin position="36"/>
        <end position="54"/>
    </location>
</feature>